<protein>
    <submittedName>
        <fullName evidence="1">Uncharacterized protein</fullName>
    </submittedName>
</protein>
<evidence type="ECO:0000313" key="1">
    <source>
        <dbReference type="EMBL" id="KAJ1672520.1"/>
    </source>
</evidence>
<dbReference type="EMBL" id="JAMZIH010008251">
    <property type="protein sequence ID" value="KAJ1672520.1"/>
    <property type="molecule type" value="Genomic_DNA"/>
</dbReference>
<evidence type="ECO:0000313" key="2">
    <source>
        <dbReference type="Proteomes" id="UP001145114"/>
    </source>
</evidence>
<feature type="non-terminal residue" evidence="1">
    <location>
        <position position="311"/>
    </location>
</feature>
<comment type="caution">
    <text evidence="1">The sequence shown here is derived from an EMBL/GenBank/DDBJ whole genome shotgun (WGS) entry which is preliminary data.</text>
</comment>
<accession>A0ACC1HB07</accession>
<proteinExistence type="predicted"/>
<sequence length="311" mass="35839">MNGEEGDRQRVTNDALVDRFQSASAPDDFEAEINKLLEKSGMKESQLNQYEELELKKLSVAEARERRNELRMMRELMFRQERKTKRLAKIKSKAYRRILKKQKVRQQEQALQQLMEEDPEAVREEQLKMARKRAEERMTLRHKNTGKWAQSMIKYGKNDPEAQKAIQEQLNQHEALKRKIHDLDSDEDLSELERNGGDFSESDYDDGDSGDAEVAKARAMREIDAEIAASMDRQAQEAAEKGAHKGLFNMKFMQKAIERSREQELRDAEALRLEIADIDAEADGPEKPTEKKPKESANMVGGNPGRLVFSS</sequence>
<dbReference type="Proteomes" id="UP001145114">
    <property type="component" value="Unassembled WGS sequence"/>
</dbReference>
<name>A0ACC1HB07_9FUNG</name>
<keyword evidence="2" id="KW-1185">Reference proteome</keyword>
<reference evidence="1" key="1">
    <citation type="submission" date="2022-06" db="EMBL/GenBank/DDBJ databases">
        <title>Phylogenomic reconstructions and comparative analyses of Kickxellomycotina fungi.</title>
        <authorList>
            <person name="Reynolds N.K."/>
            <person name="Stajich J.E."/>
            <person name="Barry K."/>
            <person name="Grigoriev I.V."/>
            <person name="Crous P."/>
            <person name="Smith M.E."/>
        </authorList>
    </citation>
    <scope>NUCLEOTIDE SEQUENCE</scope>
    <source>
        <strain evidence="1">RSA 2271</strain>
    </source>
</reference>
<gene>
    <name evidence="1" type="ORF">EV182_007016</name>
</gene>
<organism evidence="1 2">
    <name type="scientific">Spiromyces aspiralis</name>
    <dbReference type="NCBI Taxonomy" id="68401"/>
    <lineage>
        <taxon>Eukaryota</taxon>
        <taxon>Fungi</taxon>
        <taxon>Fungi incertae sedis</taxon>
        <taxon>Zoopagomycota</taxon>
        <taxon>Kickxellomycotina</taxon>
        <taxon>Kickxellomycetes</taxon>
        <taxon>Kickxellales</taxon>
        <taxon>Kickxellaceae</taxon>
        <taxon>Spiromyces</taxon>
    </lineage>
</organism>